<keyword evidence="3" id="KW-1185">Reference proteome</keyword>
<sequence>MKRRHGRAARAALICLALAACTAAPVPLPPLEPDALPASDDLMRRLIEAARPGGLSDRARSERLLGLRWVEALTPNGQPMLSARPGTRWLRYPDLPMQALLTVTPERTTLRLLMTTTGLCLSVEQVMRAVEGPGSWSEAWSEPQARMVTGWQVEPRTPDGTRWRFSIEGTDRAPAACISAITASQPTAGTAS</sequence>
<dbReference type="RefSeq" id="WP_127788561.1">
    <property type="nucleotide sequence ID" value="NZ_SACL01000005.1"/>
</dbReference>
<organism evidence="2 3">
    <name type="scientific">Rhodovarius crocodyli</name>
    <dbReference type="NCBI Taxonomy" id="1979269"/>
    <lineage>
        <taxon>Bacteria</taxon>
        <taxon>Pseudomonadati</taxon>
        <taxon>Pseudomonadota</taxon>
        <taxon>Alphaproteobacteria</taxon>
        <taxon>Acetobacterales</taxon>
        <taxon>Roseomonadaceae</taxon>
        <taxon>Rhodovarius</taxon>
    </lineage>
</organism>
<feature type="chain" id="PRO_5019419324" description="Outer-membrane lipoprotein LolB" evidence="1">
    <location>
        <begin position="24"/>
        <end position="192"/>
    </location>
</feature>
<gene>
    <name evidence="2" type="ORF">EOD42_16025</name>
</gene>
<evidence type="ECO:0008006" key="4">
    <source>
        <dbReference type="Google" id="ProtNLM"/>
    </source>
</evidence>
<dbReference type="PROSITE" id="PS51257">
    <property type="entry name" value="PROKAR_LIPOPROTEIN"/>
    <property type="match status" value="1"/>
</dbReference>
<dbReference type="Proteomes" id="UP000282957">
    <property type="component" value="Unassembled WGS sequence"/>
</dbReference>
<dbReference type="AlphaFoldDB" id="A0A437MDI0"/>
<keyword evidence="1" id="KW-0732">Signal</keyword>
<feature type="signal peptide" evidence="1">
    <location>
        <begin position="1"/>
        <end position="23"/>
    </location>
</feature>
<comment type="caution">
    <text evidence="2">The sequence shown here is derived from an EMBL/GenBank/DDBJ whole genome shotgun (WGS) entry which is preliminary data.</text>
</comment>
<proteinExistence type="predicted"/>
<evidence type="ECO:0000313" key="2">
    <source>
        <dbReference type="EMBL" id="RVT95701.1"/>
    </source>
</evidence>
<name>A0A437MDI0_9PROT</name>
<evidence type="ECO:0000256" key="1">
    <source>
        <dbReference type="SAM" id="SignalP"/>
    </source>
</evidence>
<dbReference type="EMBL" id="SACL01000005">
    <property type="protein sequence ID" value="RVT95701.1"/>
    <property type="molecule type" value="Genomic_DNA"/>
</dbReference>
<reference evidence="2 3" key="1">
    <citation type="submission" date="2019-01" db="EMBL/GenBank/DDBJ databases">
        <authorList>
            <person name="Chen W.-M."/>
        </authorList>
    </citation>
    <scope>NUCLEOTIDE SEQUENCE [LARGE SCALE GENOMIC DNA]</scope>
    <source>
        <strain evidence="2 3">CCP-6</strain>
    </source>
</reference>
<protein>
    <recommendedName>
        <fullName evidence="4">Outer-membrane lipoprotein LolB</fullName>
    </recommendedName>
</protein>
<evidence type="ECO:0000313" key="3">
    <source>
        <dbReference type="Proteomes" id="UP000282957"/>
    </source>
</evidence>
<accession>A0A437MDI0</accession>